<evidence type="ECO:0000313" key="1">
    <source>
        <dbReference type="EMBL" id="CAG8634655.1"/>
    </source>
</evidence>
<dbReference type="Proteomes" id="UP000789375">
    <property type="component" value="Unassembled WGS sequence"/>
</dbReference>
<accession>A0A9N9DD71</accession>
<organism evidence="1 2">
    <name type="scientific">Funneliformis mosseae</name>
    <name type="common">Endomycorrhizal fungus</name>
    <name type="synonym">Glomus mosseae</name>
    <dbReference type="NCBI Taxonomy" id="27381"/>
    <lineage>
        <taxon>Eukaryota</taxon>
        <taxon>Fungi</taxon>
        <taxon>Fungi incertae sedis</taxon>
        <taxon>Mucoromycota</taxon>
        <taxon>Glomeromycotina</taxon>
        <taxon>Glomeromycetes</taxon>
        <taxon>Glomerales</taxon>
        <taxon>Glomeraceae</taxon>
        <taxon>Funneliformis</taxon>
    </lineage>
</organism>
<comment type="caution">
    <text evidence="1">The sequence shown here is derived from an EMBL/GenBank/DDBJ whole genome shotgun (WGS) entry which is preliminary data.</text>
</comment>
<gene>
    <name evidence="1" type="ORF">FMOSSE_LOCUS10668</name>
</gene>
<sequence>MNIEGTNTDRRMYDIFNLFNFIKKDDFLGAESMEKPLIIVDLGGQKDTGILEGTSPSVKGAYPGRLCSGISVGKHRGAIILLDEFEKVADEGLAMMLGNVLDIKKNKD</sequence>
<dbReference type="Gene3D" id="3.40.50.300">
    <property type="entry name" value="P-loop containing nucleotide triphosphate hydrolases"/>
    <property type="match status" value="1"/>
</dbReference>
<evidence type="ECO:0000313" key="2">
    <source>
        <dbReference type="Proteomes" id="UP000789375"/>
    </source>
</evidence>
<protein>
    <submittedName>
        <fullName evidence="1">2142_t:CDS:1</fullName>
    </submittedName>
</protein>
<keyword evidence="2" id="KW-1185">Reference proteome</keyword>
<proteinExistence type="predicted"/>
<dbReference type="AlphaFoldDB" id="A0A9N9DD71"/>
<name>A0A9N9DD71_FUNMO</name>
<dbReference type="InterPro" id="IPR027417">
    <property type="entry name" value="P-loop_NTPase"/>
</dbReference>
<dbReference type="EMBL" id="CAJVPP010003670">
    <property type="protein sequence ID" value="CAG8634655.1"/>
    <property type="molecule type" value="Genomic_DNA"/>
</dbReference>
<reference evidence="1" key="1">
    <citation type="submission" date="2021-06" db="EMBL/GenBank/DDBJ databases">
        <authorList>
            <person name="Kallberg Y."/>
            <person name="Tangrot J."/>
            <person name="Rosling A."/>
        </authorList>
    </citation>
    <scope>NUCLEOTIDE SEQUENCE</scope>
    <source>
        <strain evidence="1">87-6 pot B 2015</strain>
    </source>
</reference>